<sequence length="290" mass="30015">MEFLASVGVALAAGVGIFAVLAAVTWNWDAGLLKGTAATLARELARPGGAGESAAREASEAFLRAALGPEAPFGRFALRAATASAGALAATTLVYFLSVPGLPASFFTDATSLKLVLRQVILNGFVSAFAVTWASWALGGAMIGRLAGAGPGRLALHVAFDILFKLVLLLALSAGIFALFARFAGSFGGSVETAVAVVPETLAAALEFRALSGAQVYAALLTGFPWFLLLILRLAAPRPWVGGLWRRVGRALPIEDKPFRFLGILLAGFCAISGLAAAQMLRVLRDATGW</sequence>
<evidence type="ECO:0000313" key="2">
    <source>
        <dbReference type="EMBL" id="SFH90330.1"/>
    </source>
</evidence>
<proteinExistence type="predicted"/>
<gene>
    <name evidence="2" type="ORF">SAMN05216258_10319</name>
</gene>
<dbReference type="RefSeq" id="WP_092858834.1">
    <property type="nucleotide sequence ID" value="NZ_FOQH01000003.1"/>
</dbReference>
<keyword evidence="1" id="KW-0472">Membrane</keyword>
<feature type="transmembrane region" description="Helical" evidence="1">
    <location>
        <begin position="259"/>
        <end position="278"/>
    </location>
</feature>
<organism evidence="2 3">
    <name type="scientific">Albimonas pacifica</name>
    <dbReference type="NCBI Taxonomy" id="1114924"/>
    <lineage>
        <taxon>Bacteria</taxon>
        <taxon>Pseudomonadati</taxon>
        <taxon>Pseudomonadota</taxon>
        <taxon>Alphaproteobacteria</taxon>
        <taxon>Rhodobacterales</taxon>
        <taxon>Paracoccaceae</taxon>
        <taxon>Albimonas</taxon>
    </lineage>
</organism>
<evidence type="ECO:0000256" key="1">
    <source>
        <dbReference type="SAM" id="Phobius"/>
    </source>
</evidence>
<keyword evidence="1" id="KW-0812">Transmembrane</keyword>
<feature type="transmembrane region" description="Helical" evidence="1">
    <location>
        <begin position="216"/>
        <end position="236"/>
    </location>
</feature>
<keyword evidence="3" id="KW-1185">Reference proteome</keyword>
<feature type="transmembrane region" description="Helical" evidence="1">
    <location>
        <begin position="76"/>
        <end position="99"/>
    </location>
</feature>
<dbReference type="AlphaFoldDB" id="A0A1I3DUB1"/>
<reference evidence="2 3" key="1">
    <citation type="submission" date="2016-10" db="EMBL/GenBank/DDBJ databases">
        <authorList>
            <person name="de Groot N.N."/>
        </authorList>
    </citation>
    <scope>NUCLEOTIDE SEQUENCE [LARGE SCALE GENOMIC DNA]</scope>
    <source>
        <strain evidence="2 3">CGMCC 1.11030</strain>
    </source>
</reference>
<dbReference type="STRING" id="1114924.SAMN05216258_10319"/>
<name>A0A1I3DUB1_9RHOB</name>
<dbReference type="Proteomes" id="UP000199377">
    <property type="component" value="Unassembled WGS sequence"/>
</dbReference>
<dbReference type="EMBL" id="FOQH01000003">
    <property type="protein sequence ID" value="SFH90330.1"/>
    <property type="molecule type" value="Genomic_DNA"/>
</dbReference>
<keyword evidence="1" id="KW-1133">Transmembrane helix</keyword>
<feature type="transmembrane region" description="Helical" evidence="1">
    <location>
        <begin position="120"/>
        <end position="142"/>
    </location>
</feature>
<feature type="transmembrane region" description="Helical" evidence="1">
    <location>
        <begin position="162"/>
        <end position="181"/>
    </location>
</feature>
<evidence type="ECO:0000313" key="3">
    <source>
        <dbReference type="Proteomes" id="UP000199377"/>
    </source>
</evidence>
<accession>A0A1I3DUB1</accession>
<protein>
    <submittedName>
        <fullName evidence="2">Uncharacterized protein</fullName>
    </submittedName>
</protein>